<evidence type="ECO:0000313" key="2">
    <source>
        <dbReference type="Proteomes" id="UP000610862"/>
    </source>
</evidence>
<dbReference type="EMBL" id="JACRTA010000003">
    <property type="protein sequence ID" value="MBC8569014.1"/>
    <property type="molecule type" value="Genomic_DNA"/>
</dbReference>
<dbReference type="RefSeq" id="WP_177268049.1">
    <property type="nucleotide sequence ID" value="NZ_JACRTA010000003.1"/>
</dbReference>
<keyword evidence="2" id="KW-1185">Reference proteome</keyword>
<gene>
    <name evidence="1" type="ORF">H8692_09630</name>
</gene>
<accession>A0A926EAY2</accession>
<comment type="caution">
    <text evidence="1">The sequence shown here is derived from an EMBL/GenBank/DDBJ whole genome shotgun (WGS) entry which is preliminary data.</text>
</comment>
<sequence>MNCFCTPQNNTTGESCCKANELCSFSGNLDDVTATPIYVQSVYDAVRFHMQGMKTVQCLKFTPAIPPGCSVSRILDIRCKKVFDPSQASNCDNLTLDMETGISGAYFVNECNSVVETVGPDGVPSEKILFADTSECDATDCGTPIFGTQNVRIWGNIVVYIDLAICDSCGRESTMTICAEVNIAKPSCPLVLTNFFELCMPSTTNSAFMPRLTELSNAGFSCRMATNNASRDLCIGPNGEISANLIVTICITVEKKITVPVQLCVLSTGFAEAPLQENVSGVVTCPGLFPERNDGSSSSNSCQSESNSCITNPCCDPCCPPSSGDCDCGCSDYPPKTCK</sequence>
<reference evidence="1" key="1">
    <citation type="submission" date="2020-08" db="EMBL/GenBank/DDBJ databases">
        <title>Genome public.</title>
        <authorList>
            <person name="Liu C."/>
            <person name="Sun Q."/>
        </authorList>
    </citation>
    <scope>NUCLEOTIDE SEQUENCE</scope>
    <source>
        <strain evidence="1">NSJ-24</strain>
    </source>
</reference>
<evidence type="ECO:0000313" key="1">
    <source>
        <dbReference type="EMBL" id="MBC8569014.1"/>
    </source>
</evidence>
<dbReference type="Proteomes" id="UP000610862">
    <property type="component" value="Unassembled WGS sequence"/>
</dbReference>
<protein>
    <submittedName>
        <fullName evidence="1">Uncharacterized protein</fullName>
    </submittedName>
</protein>
<name>A0A926EAY2_9FIRM</name>
<proteinExistence type="predicted"/>
<dbReference type="AlphaFoldDB" id="A0A926EAY2"/>
<organism evidence="1 2">
    <name type="scientific">Lentihominibacter hominis</name>
    <dbReference type="NCBI Taxonomy" id="2763645"/>
    <lineage>
        <taxon>Bacteria</taxon>
        <taxon>Bacillati</taxon>
        <taxon>Bacillota</taxon>
        <taxon>Clostridia</taxon>
        <taxon>Peptostreptococcales</taxon>
        <taxon>Anaerovoracaceae</taxon>
        <taxon>Lentihominibacter</taxon>
    </lineage>
</organism>